<name>A0A0D7BLE0_9AGAR</name>
<feature type="transmembrane region" description="Helical" evidence="2">
    <location>
        <begin position="48"/>
        <end position="67"/>
    </location>
</feature>
<dbReference type="EMBL" id="KN880456">
    <property type="protein sequence ID" value="KIY71257.1"/>
    <property type="molecule type" value="Genomic_DNA"/>
</dbReference>
<dbReference type="OrthoDB" id="2744793at2759"/>
<proteinExistence type="predicted"/>
<dbReference type="Proteomes" id="UP000054007">
    <property type="component" value="Unassembled WGS sequence"/>
</dbReference>
<gene>
    <name evidence="3" type="ORF">CYLTODRAFT_369578</name>
</gene>
<feature type="region of interest" description="Disordered" evidence="1">
    <location>
        <begin position="298"/>
        <end position="317"/>
    </location>
</feature>
<keyword evidence="4" id="KW-1185">Reference proteome</keyword>
<feature type="transmembrane region" description="Helical" evidence="2">
    <location>
        <begin position="203"/>
        <end position="227"/>
    </location>
</feature>
<sequence length="337" mass="37443">MSGLSPAGASFVSLFTSALLHGIYTVLFFIALSFFWRGKGFLSLPLKILTIIPYLISTVHLSLSFWETFHAFAIHHNADKVFNHQKGWIFVAHLGMELVSCIIVDFILIWRAWVLWAYNWRSVVLPCALLFGSTVTGVVGVWQQSRAHIEGVVRGSGWALAFAILVMLTNVVSTGLIAGRIWWYIRDMRKRQHRNAKHSSLTILLVLIESGALYLGALIVFAILAVLGNPGVIIVVDVIARITGIAPTLIVVLVALRLDMESRKNDQLRHGSAEMSGFTEQNYFPSIVSMANNPSSSVLPHVTKESEDISTTQESDGQITSVEYIRPYPTRSYVSSR</sequence>
<evidence type="ECO:0000313" key="3">
    <source>
        <dbReference type="EMBL" id="KIY71257.1"/>
    </source>
</evidence>
<organism evidence="3 4">
    <name type="scientific">Cylindrobasidium torrendii FP15055 ss-10</name>
    <dbReference type="NCBI Taxonomy" id="1314674"/>
    <lineage>
        <taxon>Eukaryota</taxon>
        <taxon>Fungi</taxon>
        <taxon>Dikarya</taxon>
        <taxon>Basidiomycota</taxon>
        <taxon>Agaricomycotina</taxon>
        <taxon>Agaricomycetes</taxon>
        <taxon>Agaricomycetidae</taxon>
        <taxon>Agaricales</taxon>
        <taxon>Marasmiineae</taxon>
        <taxon>Physalacriaceae</taxon>
        <taxon>Cylindrobasidium</taxon>
    </lineage>
</organism>
<feature type="transmembrane region" description="Helical" evidence="2">
    <location>
        <begin position="87"/>
        <end position="110"/>
    </location>
</feature>
<keyword evidence="2" id="KW-0812">Transmembrane</keyword>
<keyword evidence="2" id="KW-1133">Transmembrane helix</keyword>
<feature type="transmembrane region" description="Helical" evidence="2">
    <location>
        <begin position="233"/>
        <end position="256"/>
    </location>
</feature>
<reference evidence="3 4" key="1">
    <citation type="journal article" date="2015" name="Fungal Genet. Biol.">
        <title>Evolution of novel wood decay mechanisms in Agaricales revealed by the genome sequences of Fistulina hepatica and Cylindrobasidium torrendii.</title>
        <authorList>
            <person name="Floudas D."/>
            <person name="Held B.W."/>
            <person name="Riley R."/>
            <person name="Nagy L.G."/>
            <person name="Koehler G."/>
            <person name="Ransdell A.S."/>
            <person name="Younus H."/>
            <person name="Chow J."/>
            <person name="Chiniquy J."/>
            <person name="Lipzen A."/>
            <person name="Tritt A."/>
            <person name="Sun H."/>
            <person name="Haridas S."/>
            <person name="LaButti K."/>
            <person name="Ohm R.A."/>
            <person name="Kues U."/>
            <person name="Blanchette R.A."/>
            <person name="Grigoriev I.V."/>
            <person name="Minto R.E."/>
            <person name="Hibbett D.S."/>
        </authorList>
    </citation>
    <scope>NUCLEOTIDE SEQUENCE [LARGE SCALE GENOMIC DNA]</scope>
    <source>
        <strain evidence="3 4">FP15055 ss-10</strain>
    </source>
</reference>
<evidence type="ECO:0000256" key="1">
    <source>
        <dbReference type="SAM" id="MobiDB-lite"/>
    </source>
</evidence>
<keyword evidence="2" id="KW-0472">Membrane</keyword>
<feature type="transmembrane region" description="Helical" evidence="2">
    <location>
        <begin position="12"/>
        <end position="36"/>
    </location>
</feature>
<feature type="transmembrane region" description="Helical" evidence="2">
    <location>
        <begin position="122"/>
        <end position="142"/>
    </location>
</feature>
<feature type="transmembrane region" description="Helical" evidence="2">
    <location>
        <begin position="162"/>
        <end position="183"/>
    </location>
</feature>
<accession>A0A0D7BLE0</accession>
<protein>
    <submittedName>
        <fullName evidence="3">Uncharacterized protein</fullName>
    </submittedName>
</protein>
<evidence type="ECO:0000313" key="4">
    <source>
        <dbReference type="Proteomes" id="UP000054007"/>
    </source>
</evidence>
<dbReference type="AlphaFoldDB" id="A0A0D7BLE0"/>
<evidence type="ECO:0000256" key="2">
    <source>
        <dbReference type="SAM" id="Phobius"/>
    </source>
</evidence>